<proteinExistence type="predicted"/>
<reference evidence="7 8" key="1">
    <citation type="journal article" date="2024" name="J Genomics">
        <title>Draft genome sequencing and assembly of Favolaschia claudopus CIRM-BRFM 2984 isolated from oak limbs.</title>
        <authorList>
            <person name="Navarro D."/>
            <person name="Drula E."/>
            <person name="Chaduli D."/>
            <person name="Cazenave R."/>
            <person name="Ahrendt S."/>
            <person name="Wang J."/>
            <person name="Lipzen A."/>
            <person name="Daum C."/>
            <person name="Barry K."/>
            <person name="Grigoriev I.V."/>
            <person name="Favel A."/>
            <person name="Rosso M.N."/>
            <person name="Martin F."/>
        </authorList>
    </citation>
    <scope>NUCLEOTIDE SEQUENCE [LARGE SCALE GENOMIC DNA]</scope>
    <source>
        <strain evidence="7 8">CIRM-BRFM 2984</strain>
    </source>
</reference>
<feature type="compositionally biased region" description="Basic and acidic residues" evidence="5">
    <location>
        <begin position="1"/>
        <end position="10"/>
    </location>
</feature>
<feature type="transmembrane region" description="Helical" evidence="6">
    <location>
        <begin position="352"/>
        <end position="370"/>
    </location>
</feature>
<dbReference type="InterPro" id="IPR004695">
    <property type="entry name" value="SLAC1/Mae1/Ssu1/TehA"/>
</dbReference>
<evidence type="ECO:0000313" key="8">
    <source>
        <dbReference type="Proteomes" id="UP001362999"/>
    </source>
</evidence>
<feature type="transmembrane region" description="Helical" evidence="6">
    <location>
        <begin position="294"/>
        <end position="315"/>
    </location>
</feature>
<evidence type="ECO:0000256" key="5">
    <source>
        <dbReference type="SAM" id="MobiDB-lite"/>
    </source>
</evidence>
<dbReference type="EMBL" id="JAWWNJ010000011">
    <property type="protein sequence ID" value="KAK7045074.1"/>
    <property type="molecule type" value="Genomic_DNA"/>
</dbReference>
<accession>A0AAW0D178</accession>
<dbReference type="AlphaFoldDB" id="A0AAW0D178"/>
<dbReference type="InterPro" id="IPR038665">
    <property type="entry name" value="Voltage-dep_anion_channel_sf"/>
</dbReference>
<feature type="region of interest" description="Disordered" evidence="5">
    <location>
        <begin position="1"/>
        <end position="21"/>
    </location>
</feature>
<name>A0AAW0D178_9AGAR</name>
<feature type="transmembrane region" description="Helical" evidence="6">
    <location>
        <begin position="72"/>
        <end position="91"/>
    </location>
</feature>
<dbReference type="Proteomes" id="UP001362999">
    <property type="component" value="Unassembled WGS sequence"/>
</dbReference>
<comment type="caution">
    <text evidence="7">The sequence shown here is derived from an EMBL/GenBank/DDBJ whole genome shotgun (WGS) entry which is preliminary data.</text>
</comment>
<evidence type="ECO:0000256" key="2">
    <source>
        <dbReference type="ARBA" id="ARBA00022692"/>
    </source>
</evidence>
<feature type="transmembrane region" description="Helical" evidence="6">
    <location>
        <begin position="135"/>
        <end position="164"/>
    </location>
</feature>
<evidence type="ECO:0000256" key="6">
    <source>
        <dbReference type="SAM" id="Phobius"/>
    </source>
</evidence>
<dbReference type="Pfam" id="PF03595">
    <property type="entry name" value="SLAC1"/>
    <property type="match status" value="1"/>
</dbReference>
<evidence type="ECO:0000256" key="4">
    <source>
        <dbReference type="ARBA" id="ARBA00023136"/>
    </source>
</evidence>
<feature type="transmembrane region" description="Helical" evidence="6">
    <location>
        <begin position="246"/>
        <end position="264"/>
    </location>
</feature>
<keyword evidence="3 6" id="KW-1133">Transmembrane helix</keyword>
<dbReference type="GO" id="GO:0015140">
    <property type="term" value="F:malate transmembrane transporter activity"/>
    <property type="evidence" value="ECO:0007669"/>
    <property type="project" value="InterPro"/>
</dbReference>
<dbReference type="PANTHER" id="PTHR31162">
    <property type="entry name" value="MALIC ACID TRANSPORT PROTEIN-RELATED"/>
    <property type="match status" value="1"/>
</dbReference>
<dbReference type="Gene3D" id="1.50.10.150">
    <property type="entry name" value="Voltage-dependent anion channel"/>
    <property type="match status" value="1"/>
</dbReference>
<organism evidence="7 8">
    <name type="scientific">Favolaschia claudopus</name>
    <dbReference type="NCBI Taxonomy" id="2862362"/>
    <lineage>
        <taxon>Eukaryota</taxon>
        <taxon>Fungi</taxon>
        <taxon>Dikarya</taxon>
        <taxon>Basidiomycota</taxon>
        <taxon>Agaricomycotina</taxon>
        <taxon>Agaricomycetes</taxon>
        <taxon>Agaricomycetidae</taxon>
        <taxon>Agaricales</taxon>
        <taxon>Marasmiineae</taxon>
        <taxon>Mycenaceae</taxon>
        <taxon>Favolaschia</taxon>
    </lineage>
</organism>
<feature type="transmembrane region" description="Helical" evidence="6">
    <location>
        <begin position="322"/>
        <end position="346"/>
    </location>
</feature>
<feature type="transmembrane region" description="Helical" evidence="6">
    <location>
        <begin position="203"/>
        <end position="225"/>
    </location>
</feature>
<keyword evidence="2 6" id="KW-0812">Transmembrane</keyword>
<gene>
    <name evidence="7" type="ORF">R3P38DRAFT_3177300</name>
</gene>
<feature type="transmembrane region" description="Helical" evidence="6">
    <location>
        <begin position="34"/>
        <end position="52"/>
    </location>
</feature>
<protein>
    <submittedName>
        <fullName evidence="7">Malic acid transport protein</fullName>
    </submittedName>
</protein>
<dbReference type="PANTHER" id="PTHR31162:SF0">
    <property type="entry name" value="MALIC ACID TRANSPORT PROTEIN"/>
    <property type="match status" value="1"/>
</dbReference>
<comment type="subcellular location">
    <subcellularLocation>
        <location evidence="1">Membrane</location>
        <topology evidence="1">Multi-pass membrane protein</topology>
    </subcellularLocation>
</comment>
<dbReference type="InterPro" id="IPR030185">
    <property type="entry name" value="Mae1"/>
</dbReference>
<dbReference type="CDD" id="cd09317">
    <property type="entry name" value="TDT_Mae1_like"/>
    <property type="match status" value="1"/>
</dbReference>
<dbReference type="GO" id="GO:0016020">
    <property type="term" value="C:membrane"/>
    <property type="evidence" value="ECO:0007669"/>
    <property type="project" value="UniProtKB-SubCell"/>
</dbReference>
<keyword evidence="4 6" id="KW-0472">Membrane</keyword>
<keyword evidence="8" id="KW-1185">Reference proteome</keyword>
<feature type="transmembrane region" description="Helical" evidence="6">
    <location>
        <begin position="107"/>
        <end position="129"/>
    </location>
</feature>
<evidence type="ECO:0000256" key="1">
    <source>
        <dbReference type="ARBA" id="ARBA00004141"/>
    </source>
</evidence>
<evidence type="ECO:0000313" key="7">
    <source>
        <dbReference type="EMBL" id="KAK7045074.1"/>
    </source>
</evidence>
<sequence length="414" mass="45647">MNSDPGREPSPKPSDSNTAVGPHQAAFLDRLEHFTWAWFTLPMATGGLALLLSPQTQPHTFPGLETIGRAVYIWDLFVFMAVTLCITYRFIRFPGIFTGSLTHPTESLFAATPLLSLASIIAAIARYGIPNTGEWLIVAFRILFWLYFAVSFIAAVGLYFLLFTTPSLKINDMTPAWDLPIFPFMLSGTIASAGAGMQPPAQAVPIIVAGLTAQGLGMMVSILVYANYIHRMIEYGFPRPDGRAGMFIAVGPPSFTSLALIGMANDFPAVYRAFFGDDEVTVQILKVGATMSAVFIWSLSLWFFCISVLACLAAYKEMRFRLNWYAFVFPNVGFTIATISIGKAFHSSGVEWVGSAMTLVLVATYLTVGFNHARAFIRRDILCDGKDEDTYWDEVHHTLHKANADAIDRKDSRV</sequence>
<evidence type="ECO:0000256" key="3">
    <source>
        <dbReference type="ARBA" id="ARBA00022989"/>
    </source>
</evidence>